<reference evidence="2 3" key="1">
    <citation type="journal article" date="2016" name="Genome Announc.">
        <title>First Complete Genome Sequence of a Subdivision 6 Acidobacterium Strain.</title>
        <authorList>
            <person name="Huang S."/>
            <person name="Vieira S."/>
            <person name="Bunk B."/>
            <person name="Riedel T."/>
            <person name="Sproer C."/>
            <person name="Overmann J."/>
        </authorList>
    </citation>
    <scope>NUCLEOTIDE SEQUENCE [LARGE SCALE GENOMIC DNA]</scope>
    <source>
        <strain evidence="3">DSM 100886 HEG_-6_39</strain>
    </source>
</reference>
<dbReference type="STRING" id="1855912.LuPra_03519"/>
<dbReference type="InterPro" id="IPR023210">
    <property type="entry name" value="NADP_OxRdtase_dom"/>
</dbReference>
<dbReference type="RefSeq" id="WP_110171941.1">
    <property type="nucleotide sequence ID" value="NZ_CP015136.1"/>
</dbReference>
<dbReference type="OrthoDB" id="9773828at2"/>
<accession>A0A143PR60</accession>
<dbReference type="PANTHER" id="PTHR43312">
    <property type="entry name" value="D-THREO-ALDOSE 1-DEHYDROGENASE"/>
    <property type="match status" value="1"/>
</dbReference>
<gene>
    <name evidence="2" type="primary">yhdN_6</name>
    <name evidence="2" type="ORF">LuPra_03519</name>
</gene>
<feature type="domain" description="NADP-dependent oxidoreductase" evidence="1">
    <location>
        <begin position="31"/>
        <end position="297"/>
    </location>
</feature>
<protein>
    <submittedName>
        <fullName evidence="2">General stress protein 69</fullName>
        <ecNumber evidence="2">1.1.1.-</ecNumber>
    </submittedName>
</protein>
<evidence type="ECO:0000313" key="3">
    <source>
        <dbReference type="Proteomes" id="UP000076079"/>
    </source>
</evidence>
<evidence type="ECO:0000259" key="1">
    <source>
        <dbReference type="Pfam" id="PF00248"/>
    </source>
</evidence>
<dbReference type="PANTHER" id="PTHR43312:SF1">
    <property type="entry name" value="NADP-DEPENDENT OXIDOREDUCTASE DOMAIN-CONTAINING PROTEIN"/>
    <property type="match status" value="1"/>
</dbReference>
<proteinExistence type="predicted"/>
<dbReference type="CDD" id="cd19086">
    <property type="entry name" value="AKR_AKR11C1"/>
    <property type="match status" value="1"/>
</dbReference>
<dbReference type="SUPFAM" id="SSF51430">
    <property type="entry name" value="NAD(P)-linked oxidoreductase"/>
    <property type="match status" value="1"/>
</dbReference>
<dbReference type="KEGG" id="abac:LuPra_03519"/>
<dbReference type="EMBL" id="CP015136">
    <property type="protein sequence ID" value="AMY10289.1"/>
    <property type="molecule type" value="Genomic_DNA"/>
</dbReference>
<dbReference type="Pfam" id="PF00248">
    <property type="entry name" value="Aldo_ket_red"/>
    <property type="match status" value="1"/>
</dbReference>
<evidence type="ECO:0000313" key="2">
    <source>
        <dbReference type="EMBL" id="AMY10289.1"/>
    </source>
</evidence>
<dbReference type="EC" id="1.1.1.-" evidence="2"/>
<keyword evidence="2" id="KW-0560">Oxidoreductase</keyword>
<organism evidence="2 3">
    <name type="scientific">Luteitalea pratensis</name>
    <dbReference type="NCBI Taxonomy" id="1855912"/>
    <lineage>
        <taxon>Bacteria</taxon>
        <taxon>Pseudomonadati</taxon>
        <taxon>Acidobacteriota</taxon>
        <taxon>Vicinamibacteria</taxon>
        <taxon>Vicinamibacterales</taxon>
        <taxon>Vicinamibacteraceae</taxon>
        <taxon>Luteitalea</taxon>
    </lineage>
</organism>
<dbReference type="InterPro" id="IPR036812">
    <property type="entry name" value="NAD(P)_OxRdtase_dom_sf"/>
</dbReference>
<reference evidence="3" key="2">
    <citation type="submission" date="2016-04" db="EMBL/GenBank/DDBJ databases">
        <title>First Complete Genome Sequence of a Subdivision 6 Acidobacterium.</title>
        <authorList>
            <person name="Huang S."/>
            <person name="Vieira S."/>
            <person name="Bunk B."/>
            <person name="Riedel T."/>
            <person name="Sproeer C."/>
            <person name="Overmann J."/>
        </authorList>
    </citation>
    <scope>NUCLEOTIDE SEQUENCE [LARGE SCALE GENOMIC DNA]</scope>
    <source>
        <strain evidence="3">DSM 100886 HEG_-6_39</strain>
    </source>
</reference>
<sequence>MQLREFGSTGVSVSPVAFGAMRITADSGGTSSALLHALERGVSMIDTARNYGESEAIVGQTLREWRGPRPLVATKVKPKDVSNWRFYVPMSEQFTRASIVDSVETSLRTLGLECIDLLQIHQWYYRWSHETEWLEALDALRASGKVRFIGVSAQDHEHDGVLRLVDDRVVDAVQVVLNAFESRPFVSVVPLAEARGVGVIARCVFDHSAALAGVATRESLAHDVKLSNASPEIVTEYLRRIDRLRDEATAHAMTLVQLSVRFALSRPGVSTIAVSSATPGQVDDVVAAAERGPLPWALFDRICREHVWVKNFYYFSKATVDGQPMRP</sequence>
<dbReference type="AlphaFoldDB" id="A0A143PR60"/>
<dbReference type="Proteomes" id="UP000076079">
    <property type="component" value="Chromosome"/>
</dbReference>
<dbReference type="Gene3D" id="3.20.20.100">
    <property type="entry name" value="NADP-dependent oxidoreductase domain"/>
    <property type="match status" value="1"/>
</dbReference>
<keyword evidence="3" id="KW-1185">Reference proteome</keyword>
<dbReference type="InterPro" id="IPR053135">
    <property type="entry name" value="AKR2_Oxidoreductase"/>
</dbReference>
<dbReference type="GO" id="GO:0016491">
    <property type="term" value="F:oxidoreductase activity"/>
    <property type="evidence" value="ECO:0007669"/>
    <property type="project" value="UniProtKB-KW"/>
</dbReference>
<name>A0A143PR60_LUTPR</name>